<evidence type="ECO:0000313" key="14">
    <source>
        <dbReference type="Proteomes" id="UP000310314"/>
    </source>
</evidence>
<evidence type="ECO:0000256" key="2">
    <source>
        <dbReference type="ARBA" id="ARBA00022475"/>
    </source>
</evidence>
<comment type="pathway">
    <text evidence="11">Porphyrin-containing compound metabolism.</text>
</comment>
<keyword evidence="14" id="KW-1185">Reference proteome</keyword>
<feature type="transmembrane region" description="Helical" evidence="12">
    <location>
        <begin position="112"/>
        <end position="134"/>
    </location>
</feature>
<evidence type="ECO:0000256" key="3">
    <source>
        <dbReference type="ARBA" id="ARBA00022692"/>
    </source>
</evidence>
<feature type="transmembrane region" description="Helical" evidence="12">
    <location>
        <begin position="12"/>
        <end position="30"/>
    </location>
</feature>
<dbReference type="InterPro" id="IPR003780">
    <property type="entry name" value="COX15/CtaA_fam"/>
</dbReference>
<feature type="transmembrane region" description="Helical" evidence="12">
    <location>
        <begin position="207"/>
        <end position="228"/>
    </location>
</feature>
<dbReference type="AlphaFoldDB" id="A0A5S3PGP0"/>
<dbReference type="PANTHER" id="PTHR35457">
    <property type="entry name" value="HEME A SYNTHASE"/>
    <property type="match status" value="1"/>
</dbReference>
<dbReference type="GO" id="GO:0046872">
    <property type="term" value="F:metal ion binding"/>
    <property type="evidence" value="ECO:0007669"/>
    <property type="project" value="UniProtKB-KW"/>
</dbReference>
<reference evidence="13 14" key="1">
    <citation type="submission" date="2019-05" db="EMBL/GenBank/DDBJ databases">
        <authorList>
            <person name="Zhang J.-Y."/>
            <person name="Feg X."/>
            <person name="Du Z.-J."/>
        </authorList>
    </citation>
    <scope>NUCLEOTIDE SEQUENCE [LARGE SCALE GENOMIC DNA]</scope>
    <source>
        <strain evidence="13 14">RZ26</strain>
    </source>
</reference>
<keyword evidence="7" id="KW-0408">Iron</keyword>
<evidence type="ECO:0000256" key="5">
    <source>
        <dbReference type="ARBA" id="ARBA00022989"/>
    </source>
</evidence>
<evidence type="ECO:0000256" key="8">
    <source>
        <dbReference type="ARBA" id="ARBA00023133"/>
    </source>
</evidence>
<accession>A0A5S3PGP0</accession>
<evidence type="ECO:0000256" key="12">
    <source>
        <dbReference type="SAM" id="Phobius"/>
    </source>
</evidence>
<dbReference type="GO" id="GO:0006784">
    <property type="term" value="P:heme A biosynthetic process"/>
    <property type="evidence" value="ECO:0007669"/>
    <property type="project" value="InterPro"/>
</dbReference>
<keyword evidence="10" id="KW-1015">Disulfide bond</keyword>
<evidence type="ECO:0000256" key="10">
    <source>
        <dbReference type="ARBA" id="ARBA00023157"/>
    </source>
</evidence>
<proteinExistence type="predicted"/>
<evidence type="ECO:0000256" key="4">
    <source>
        <dbReference type="ARBA" id="ARBA00022723"/>
    </source>
</evidence>
<keyword evidence="5 12" id="KW-1133">Transmembrane helix</keyword>
<keyword evidence="8" id="KW-0350">Heme biosynthesis</keyword>
<dbReference type="Proteomes" id="UP000310314">
    <property type="component" value="Unassembled WGS sequence"/>
</dbReference>
<gene>
    <name evidence="13" type="ORF">FEE95_19565</name>
</gene>
<dbReference type="GO" id="GO:0016020">
    <property type="term" value="C:membrane"/>
    <property type="evidence" value="ECO:0007669"/>
    <property type="project" value="UniProtKB-SubCell"/>
</dbReference>
<comment type="caution">
    <text evidence="13">The sequence shown here is derived from an EMBL/GenBank/DDBJ whole genome shotgun (WGS) entry which is preliminary data.</text>
</comment>
<dbReference type="OrthoDB" id="1447144at2"/>
<feature type="transmembrane region" description="Helical" evidence="12">
    <location>
        <begin position="312"/>
        <end position="332"/>
    </location>
</feature>
<keyword evidence="2" id="KW-1003">Cell membrane</keyword>
<keyword evidence="6" id="KW-0560">Oxidoreductase</keyword>
<evidence type="ECO:0000256" key="9">
    <source>
        <dbReference type="ARBA" id="ARBA00023136"/>
    </source>
</evidence>
<keyword evidence="4" id="KW-0479">Metal-binding</keyword>
<dbReference type="PANTHER" id="PTHR35457:SF1">
    <property type="entry name" value="HEME A SYNTHASE"/>
    <property type="match status" value="1"/>
</dbReference>
<comment type="subcellular location">
    <subcellularLocation>
        <location evidence="1">Membrane</location>
        <topology evidence="1">Multi-pass membrane protein</topology>
    </subcellularLocation>
</comment>
<sequence>MQENFSKIAKISLVLVYLVIVAGAIVRVTGSGMGCPDWPKCFGYYIPPTDISEIQWTPNKDFKKGQIIIVNESLQVAVQDFESTLNYNQSNWEPYTKHEYATFNPWHTWIEYINRLVTVILGIPMLILFILSFWLYKKDKVITIVTVFTLFVLGIQAVLGKIVVDTNLKPTMISVHMLIALLIMAMLIYLIHRTSKQTTSVKYDKKLLVTLAIAFVASLFQIIMGIQVRQYVDFQIDVLGEGMQTQWLQNPTVSFYIHRSFSILVVFINSFLAYRIYKYSLGYNKINWVMIILLVEIISGMAMYYLDFPFASQPLHLVLASLLFGVQFYMILEALKAKRSLKTL</sequence>
<evidence type="ECO:0000256" key="1">
    <source>
        <dbReference type="ARBA" id="ARBA00004141"/>
    </source>
</evidence>
<evidence type="ECO:0000256" key="11">
    <source>
        <dbReference type="ARBA" id="ARBA00023444"/>
    </source>
</evidence>
<organism evidence="13 14">
    <name type="scientific">Maribacter algarum</name>
    <name type="common">ex Zhang et al. 2020</name>
    <dbReference type="NCBI Taxonomy" id="2578118"/>
    <lineage>
        <taxon>Bacteria</taxon>
        <taxon>Pseudomonadati</taxon>
        <taxon>Bacteroidota</taxon>
        <taxon>Flavobacteriia</taxon>
        <taxon>Flavobacteriales</taxon>
        <taxon>Flavobacteriaceae</taxon>
        <taxon>Maribacter</taxon>
    </lineage>
</organism>
<dbReference type="Pfam" id="PF02628">
    <property type="entry name" value="COX15-CtaA"/>
    <property type="match status" value="1"/>
</dbReference>
<feature type="transmembrane region" description="Helical" evidence="12">
    <location>
        <begin position="171"/>
        <end position="191"/>
    </location>
</feature>
<protein>
    <submittedName>
        <fullName evidence="13">Heme A synthase</fullName>
    </submittedName>
</protein>
<keyword evidence="3 12" id="KW-0812">Transmembrane</keyword>
<keyword evidence="9 12" id="KW-0472">Membrane</keyword>
<feature type="transmembrane region" description="Helical" evidence="12">
    <location>
        <begin position="141"/>
        <end position="159"/>
    </location>
</feature>
<dbReference type="RefSeq" id="WP_138659727.1">
    <property type="nucleotide sequence ID" value="NZ_VATY01000005.1"/>
</dbReference>
<evidence type="ECO:0000256" key="6">
    <source>
        <dbReference type="ARBA" id="ARBA00023002"/>
    </source>
</evidence>
<dbReference type="GO" id="GO:0016491">
    <property type="term" value="F:oxidoreductase activity"/>
    <property type="evidence" value="ECO:0007669"/>
    <property type="project" value="UniProtKB-KW"/>
</dbReference>
<dbReference type="EMBL" id="VATY01000005">
    <property type="protein sequence ID" value="TMM53267.1"/>
    <property type="molecule type" value="Genomic_DNA"/>
</dbReference>
<dbReference type="InterPro" id="IPR050450">
    <property type="entry name" value="COX15/CtaA_HemeA_synthase"/>
</dbReference>
<evidence type="ECO:0000256" key="7">
    <source>
        <dbReference type="ARBA" id="ARBA00023004"/>
    </source>
</evidence>
<name>A0A5S3PGP0_9FLAO</name>
<evidence type="ECO:0000313" key="13">
    <source>
        <dbReference type="EMBL" id="TMM53267.1"/>
    </source>
</evidence>
<feature type="transmembrane region" description="Helical" evidence="12">
    <location>
        <begin position="286"/>
        <end position="306"/>
    </location>
</feature>
<feature type="transmembrane region" description="Helical" evidence="12">
    <location>
        <begin position="256"/>
        <end position="274"/>
    </location>
</feature>